<dbReference type="SUPFAM" id="SSF160219">
    <property type="entry name" value="AMPKBI-like"/>
    <property type="match status" value="1"/>
</dbReference>
<dbReference type="AlphaFoldDB" id="A0A5A8C1B1"/>
<dbReference type="PANTHER" id="PTHR10343:SF84">
    <property type="entry name" value="5'-AMP-ACTIVATED PROTEIN KINASE SUBUNIT BETA-1"/>
    <property type="match status" value="1"/>
</dbReference>
<dbReference type="InterPro" id="IPR032640">
    <property type="entry name" value="AMPK1_CBM"/>
</dbReference>
<protein>
    <recommendedName>
        <fullName evidence="3">Association with the SNF1 complex (ASC) domain-containing protein</fullName>
    </recommendedName>
</protein>
<evidence type="ECO:0000313" key="5">
    <source>
        <dbReference type="Proteomes" id="UP000323011"/>
    </source>
</evidence>
<dbReference type="Proteomes" id="UP000323011">
    <property type="component" value="Unassembled WGS sequence"/>
</dbReference>
<gene>
    <name evidence="4" type="ORF">FNF29_08044</name>
</gene>
<comment type="similarity">
    <text evidence="1">Belongs to the 5'-AMP-activated protein kinase beta subunit family.</text>
</comment>
<dbReference type="GO" id="GO:0007165">
    <property type="term" value="P:signal transduction"/>
    <property type="evidence" value="ECO:0007669"/>
    <property type="project" value="TreeGrafter"/>
</dbReference>
<dbReference type="EMBL" id="VLTN01000087">
    <property type="protein sequence ID" value="KAA0146427.1"/>
    <property type="molecule type" value="Genomic_DNA"/>
</dbReference>
<dbReference type="InterPro" id="IPR037256">
    <property type="entry name" value="ASC_dom_sf"/>
</dbReference>
<dbReference type="Gene3D" id="2.60.40.10">
    <property type="entry name" value="Immunoglobulins"/>
    <property type="match status" value="1"/>
</dbReference>
<sequence>MGGSVTKHDSTDGVSEDQYGLPAAGGRVGVAQPDQTTGPAAGLRAAAAAQHPSRLPADLLEGASTAEDSPFVDKDRVPAVFKWAHGGSEVYVTGTFTGWRDHKRMHRSGHDFTYIAMLPRGKHHFKFIVDGQWRWTTNAPTETDADHNVNNVVDLGTFRRDDAEDPDEPESDDEAYGTAVPDEVTYTKEPPYLPPQLRHILLNAEPLPAAQGVPVLPEPLPVTLDHLYCTAIRDGVMVQGLTRRFRSKYTSTVFYTMMPVSPTLRLASQAGWTPPGSAPTAGQPAAPRPPAAAVYAGPSASSGPGAGASADDTAVVRQALTAAAANPAAAPAIAAALSQAQRGLMLARLRSRLEGVSVEMHESALREYQQAGRTLTADESARLFDAVKGEAHRRLNSEDAEYQAVYALLQLAHQGQPSSESPGQSA</sequence>
<feature type="region of interest" description="Disordered" evidence="2">
    <location>
        <begin position="269"/>
        <end position="310"/>
    </location>
</feature>
<keyword evidence="5" id="KW-1185">Reference proteome</keyword>
<dbReference type="GO" id="GO:0005737">
    <property type="term" value="C:cytoplasm"/>
    <property type="evidence" value="ECO:0007669"/>
    <property type="project" value="TreeGrafter"/>
</dbReference>
<dbReference type="GO" id="GO:0005634">
    <property type="term" value="C:nucleus"/>
    <property type="evidence" value="ECO:0007669"/>
    <property type="project" value="TreeGrafter"/>
</dbReference>
<feature type="compositionally biased region" description="Acidic residues" evidence="2">
    <location>
        <begin position="163"/>
        <end position="175"/>
    </location>
</feature>
<dbReference type="SUPFAM" id="SSF81296">
    <property type="entry name" value="E set domains"/>
    <property type="match status" value="1"/>
</dbReference>
<dbReference type="Pfam" id="PF16561">
    <property type="entry name" value="AMPK1_CBM"/>
    <property type="match status" value="1"/>
</dbReference>
<evidence type="ECO:0000256" key="2">
    <source>
        <dbReference type="SAM" id="MobiDB-lite"/>
    </source>
</evidence>
<dbReference type="PANTHER" id="PTHR10343">
    <property type="entry name" value="5'-AMP-ACTIVATED PROTEIN KINASE , BETA SUBUNIT"/>
    <property type="match status" value="1"/>
</dbReference>
<proteinExistence type="inferred from homology"/>
<dbReference type="InterPro" id="IPR014756">
    <property type="entry name" value="Ig_E-set"/>
</dbReference>
<feature type="region of interest" description="Disordered" evidence="2">
    <location>
        <begin position="1"/>
        <end position="50"/>
    </location>
</feature>
<dbReference type="SMART" id="SM01010">
    <property type="entry name" value="AMPKBI"/>
    <property type="match status" value="1"/>
</dbReference>
<dbReference type="GO" id="GO:0019901">
    <property type="term" value="F:protein kinase binding"/>
    <property type="evidence" value="ECO:0007669"/>
    <property type="project" value="TreeGrafter"/>
</dbReference>
<name>A0A5A8C1B1_CAFRO</name>
<organism evidence="4 5">
    <name type="scientific">Cafeteria roenbergensis</name>
    <name type="common">Marine flagellate</name>
    <dbReference type="NCBI Taxonomy" id="33653"/>
    <lineage>
        <taxon>Eukaryota</taxon>
        <taxon>Sar</taxon>
        <taxon>Stramenopiles</taxon>
        <taxon>Bigyra</taxon>
        <taxon>Opalozoa</taxon>
        <taxon>Bicosoecida</taxon>
        <taxon>Cafeteriaceae</taxon>
        <taxon>Cafeteria</taxon>
    </lineage>
</organism>
<dbReference type="GO" id="GO:0031588">
    <property type="term" value="C:nucleotide-activated protein kinase complex"/>
    <property type="evidence" value="ECO:0007669"/>
    <property type="project" value="TreeGrafter"/>
</dbReference>
<feature type="domain" description="Association with the SNF1 complex (ASC)" evidence="3">
    <location>
        <begin position="169"/>
        <end position="258"/>
    </location>
</feature>
<dbReference type="InterPro" id="IPR050827">
    <property type="entry name" value="CRP1_MDG1_kinase"/>
</dbReference>
<dbReference type="Gene3D" id="6.20.250.60">
    <property type="match status" value="1"/>
</dbReference>
<dbReference type="InterPro" id="IPR013783">
    <property type="entry name" value="Ig-like_fold"/>
</dbReference>
<dbReference type="CDD" id="cd02859">
    <property type="entry name" value="E_set_AMPKbeta_like_N"/>
    <property type="match status" value="1"/>
</dbReference>
<feature type="compositionally biased region" description="Basic and acidic residues" evidence="2">
    <location>
        <begin position="1"/>
        <end position="11"/>
    </location>
</feature>
<comment type="caution">
    <text evidence="4">The sequence shown here is derived from an EMBL/GenBank/DDBJ whole genome shotgun (WGS) entry which is preliminary data.</text>
</comment>
<reference evidence="4 5" key="1">
    <citation type="submission" date="2019-07" db="EMBL/GenBank/DDBJ databases">
        <title>Genomes of Cafeteria roenbergensis.</title>
        <authorList>
            <person name="Fischer M.G."/>
            <person name="Hackl T."/>
            <person name="Roman M."/>
        </authorList>
    </citation>
    <scope>NUCLEOTIDE SEQUENCE [LARGE SCALE GENOMIC DNA]</scope>
    <source>
        <strain evidence="4 5">BVI</strain>
    </source>
</reference>
<feature type="region of interest" description="Disordered" evidence="2">
    <location>
        <begin position="158"/>
        <end position="185"/>
    </location>
</feature>
<evidence type="ECO:0000313" key="4">
    <source>
        <dbReference type="EMBL" id="KAA0146427.1"/>
    </source>
</evidence>
<evidence type="ECO:0000256" key="1">
    <source>
        <dbReference type="ARBA" id="ARBA00010926"/>
    </source>
</evidence>
<dbReference type="Pfam" id="PF04739">
    <property type="entry name" value="AMPKBI"/>
    <property type="match status" value="1"/>
</dbReference>
<accession>A0A5A8C1B1</accession>
<evidence type="ECO:0000259" key="3">
    <source>
        <dbReference type="SMART" id="SM01010"/>
    </source>
</evidence>
<feature type="compositionally biased region" description="Low complexity" evidence="2">
    <location>
        <begin position="278"/>
        <end position="310"/>
    </location>
</feature>
<feature type="compositionally biased region" description="Low complexity" evidence="2">
    <location>
        <begin position="40"/>
        <end position="49"/>
    </location>
</feature>
<dbReference type="InterPro" id="IPR006828">
    <property type="entry name" value="ASC_dom"/>
</dbReference>